<dbReference type="RefSeq" id="WP_220204640.1">
    <property type="nucleotide sequence ID" value="NZ_BNJK01000001.1"/>
</dbReference>
<dbReference type="Gene3D" id="1.10.10.60">
    <property type="entry name" value="Homeodomain-like"/>
    <property type="match status" value="1"/>
</dbReference>
<dbReference type="SUPFAM" id="SSF46689">
    <property type="entry name" value="Homeodomain-like"/>
    <property type="match status" value="1"/>
</dbReference>
<evidence type="ECO:0000256" key="4">
    <source>
        <dbReference type="PROSITE-ProRule" id="PRU00335"/>
    </source>
</evidence>
<dbReference type="InterPro" id="IPR001647">
    <property type="entry name" value="HTH_TetR"/>
</dbReference>
<keyword evidence="1" id="KW-0805">Transcription regulation</keyword>
<keyword evidence="3" id="KW-0804">Transcription</keyword>
<dbReference type="Proteomes" id="UP000597444">
    <property type="component" value="Unassembled WGS sequence"/>
</dbReference>
<comment type="caution">
    <text evidence="6">The sequence shown here is derived from an EMBL/GenBank/DDBJ whole genome shotgun (WGS) entry which is preliminary data.</text>
</comment>
<evidence type="ECO:0000313" key="7">
    <source>
        <dbReference type="Proteomes" id="UP000597444"/>
    </source>
</evidence>
<dbReference type="AlphaFoldDB" id="A0A8J3ILS0"/>
<evidence type="ECO:0000256" key="1">
    <source>
        <dbReference type="ARBA" id="ARBA00023015"/>
    </source>
</evidence>
<sequence length="196" mass="21551">MAPRAGLDQAAVVQAAAKLADEDGWENISLATLAARLGVRTPTLYHYVEGLSGLRRELSRYGLHELTKWLGRAVMGKAGDDAVIALANTYRDFAHAHPGLYAATARAVPQDDEELLAASEEALDVAVRALNAYHLSQEEAYHAIRMLRSFVHGCVTLETIGGFGMPLEVDETFRRLISMFIHYLHRSDTKSESDQS</sequence>
<reference evidence="6" key="1">
    <citation type="submission" date="2020-10" db="EMBL/GenBank/DDBJ databases">
        <title>Taxonomic study of unclassified bacteria belonging to the class Ktedonobacteria.</title>
        <authorList>
            <person name="Yabe S."/>
            <person name="Wang C.M."/>
            <person name="Zheng Y."/>
            <person name="Sakai Y."/>
            <person name="Cavaletti L."/>
            <person name="Monciardini P."/>
            <person name="Donadio S."/>
        </authorList>
    </citation>
    <scope>NUCLEOTIDE SEQUENCE</scope>
    <source>
        <strain evidence="6">ID150040</strain>
    </source>
</reference>
<evidence type="ECO:0000256" key="3">
    <source>
        <dbReference type="ARBA" id="ARBA00023163"/>
    </source>
</evidence>
<keyword evidence="2 4" id="KW-0238">DNA-binding</keyword>
<dbReference type="Pfam" id="PF00440">
    <property type="entry name" value="TetR_N"/>
    <property type="match status" value="1"/>
</dbReference>
<organism evidence="6 7">
    <name type="scientific">Reticulibacter mediterranei</name>
    <dbReference type="NCBI Taxonomy" id="2778369"/>
    <lineage>
        <taxon>Bacteria</taxon>
        <taxon>Bacillati</taxon>
        <taxon>Chloroflexota</taxon>
        <taxon>Ktedonobacteria</taxon>
        <taxon>Ktedonobacterales</taxon>
        <taxon>Reticulibacteraceae</taxon>
        <taxon>Reticulibacter</taxon>
    </lineage>
</organism>
<gene>
    <name evidence="6" type="ORF">KSF_039220</name>
</gene>
<dbReference type="EMBL" id="BNJK01000001">
    <property type="protein sequence ID" value="GHO93874.1"/>
    <property type="molecule type" value="Genomic_DNA"/>
</dbReference>
<dbReference type="InterPro" id="IPR036271">
    <property type="entry name" value="Tet_transcr_reg_TetR-rel_C_sf"/>
</dbReference>
<keyword evidence="7" id="KW-1185">Reference proteome</keyword>
<dbReference type="PROSITE" id="PS50977">
    <property type="entry name" value="HTH_TETR_2"/>
    <property type="match status" value="1"/>
</dbReference>
<evidence type="ECO:0000313" key="6">
    <source>
        <dbReference type="EMBL" id="GHO93874.1"/>
    </source>
</evidence>
<dbReference type="GO" id="GO:0003677">
    <property type="term" value="F:DNA binding"/>
    <property type="evidence" value="ECO:0007669"/>
    <property type="project" value="UniProtKB-UniRule"/>
</dbReference>
<evidence type="ECO:0000256" key="2">
    <source>
        <dbReference type="ARBA" id="ARBA00023125"/>
    </source>
</evidence>
<protein>
    <submittedName>
        <fullName evidence="6">TetR family transcriptional regulator</fullName>
    </submittedName>
</protein>
<dbReference type="InterPro" id="IPR025996">
    <property type="entry name" value="MT1864/Rv1816-like_C"/>
</dbReference>
<name>A0A8J3ILS0_9CHLR</name>
<dbReference type="Gene3D" id="1.10.357.10">
    <property type="entry name" value="Tetracycline Repressor, domain 2"/>
    <property type="match status" value="1"/>
</dbReference>
<dbReference type="Pfam" id="PF13305">
    <property type="entry name" value="TetR_C_33"/>
    <property type="match status" value="1"/>
</dbReference>
<evidence type="ECO:0000259" key="5">
    <source>
        <dbReference type="PROSITE" id="PS50977"/>
    </source>
</evidence>
<dbReference type="InterPro" id="IPR009057">
    <property type="entry name" value="Homeodomain-like_sf"/>
</dbReference>
<feature type="DNA-binding region" description="H-T-H motif" evidence="4">
    <location>
        <begin position="29"/>
        <end position="48"/>
    </location>
</feature>
<feature type="domain" description="HTH tetR-type" evidence="5">
    <location>
        <begin position="6"/>
        <end position="66"/>
    </location>
</feature>
<proteinExistence type="predicted"/>
<accession>A0A8J3ILS0</accession>
<dbReference type="SUPFAM" id="SSF48498">
    <property type="entry name" value="Tetracyclin repressor-like, C-terminal domain"/>
    <property type="match status" value="1"/>
</dbReference>